<organism evidence="2 3">
    <name type="scientific">Brassica carinata</name>
    <name type="common">Ethiopian mustard</name>
    <name type="synonym">Abyssinian cabbage</name>
    <dbReference type="NCBI Taxonomy" id="52824"/>
    <lineage>
        <taxon>Eukaryota</taxon>
        <taxon>Viridiplantae</taxon>
        <taxon>Streptophyta</taxon>
        <taxon>Embryophyta</taxon>
        <taxon>Tracheophyta</taxon>
        <taxon>Spermatophyta</taxon>
        <taxon>Magnoliopsida</taxon>
        <taxon>eudicotyledons</taxon>
        <taxon>Gunneridae</taxon>
        <taxon>Pentapetalae</taxon>
        <taxon>rosids</taxon>
        <taxon>malvids</taxon>
        <taxon>Brassicales</taxon>
        <taxon>Brassicaceae</taxon>
        <taxon>Brassiceae</taxon>
        <taxon>Brassica</taxon>
    </lineage>
</organism>
<proteinExistence type="predicted"/>
<reference evidence="2 3" key="1">
    <citation type="submission" date="2020-02" db="EMBL/GenBank/DDBJ databases">
        <authorList>
            <person name="Ma Q."/>
            <person name="Huang Y."/>
            <person name="Song X."/>
            <person name="Pei D."/>
        </authorList>
    </citation>
    <scope>NUCLEOTIDE SEQUENCE [LARGE SCALE GENOMIC DNA]</scope>
    <source>
        <strain evidence="2">Sxm20200214</strain>
        <tissue evidence="2">Leaf</tissue>
    </source>
</reference>
<sequence>MRELKLKGNGNKTHELQDLTGQKREEMGWQRLDERPLKGGDASLRDGEQREEKDGHDGDCREELRDGEDERRRLQGRLLRDCREELRRKQSS</sequence>
<evidence type="ECO:0000313" key="3">
    <source>
        <dbReference type="Proteomes" id="UP000886595"/>
    </source>
</evidence>
<dbReference type="AlphaFoldDB" id="A0A8X7W6U2"/>
<gene>
    <name evidence="2" type="ORF">Bca52824_016658</name>
</gene>
<name>A0A8X7W6U2_BRACI</name>
<dbReference type="Proteomes" id="UP000886595">
    <property type="component" value="Unassembled WGS sequence"/>
</dbReference>
<feature type="region of interest" description="Disordered" evidence="1">
    <location>
        <begin position="1"/>
        <end position="70"/>
    </location>
</feature>
<comment type="caution">
    <text evidence="2">The sequence shown here is derived from an EMBL/GenBank/DDBJ whole genome shotgun (WGS) entry which is preliminary data.</text>
</comment>
<accession>A0A8X7W6U2</accession>
<keyword evidence="3" id="KW-1185">Reference proteome</keyword>
<evidence type="ECO:0000313" key="2">
    <source>
        <dbReference type="EMBL" id="KAG2323445.1"/>
    </source>
</evidence>
<protein>
    <submittedName>
        <fullName evidence="2">Uncharacterized protein</fullName>
    </submittedName>
</protein>
<dbReference type="EMBL" id="JAAMPC010000003">
    <property type="protein sequence ID" value="KAG2323445.1"/>
    <property type="molecule type" value="Genomic_DNA"/>
</dbReference>
<evidence type="ECO:0000256" key="1">
    <source>
        <dbReference type="SAM" id="MobiDB-lite"/>
    </source>
</evidence>